<reference evidence="1 2" key="1">
    <citation type="submission" date="2016-11" db="EMBL/GenBank/DDBJ databases">
        <authorList>
            <person name="Jaros S."/>
            <person name="Januszkiewicz K."/>
            <person name="Wedrychowicz H."/>
        </authorList>
    </citation>
    <scope>NUCLEOTIDE SEQUENCE [LARGE SCALE GENOMIC DNA]</scope>
    <source>
        <strain evidence="1 2">DSM 12906</strain>
    </source>
</reference>
<dbReference type="STRING" id="1123357.SAMN02745244_01668"/>
<dbReference type="EMBL" id="FQZG01000026">
    <property type="protein sequence ID" value="SHJ07883.1"/>
    <property type="molecule type" value="Genomic_DNA"/>
</dbReference>
<accession>A0A1M6GD71</accession>
<gene>
    <name evidence="1" type="ORF">SAMN02745244_01668</name>
</gene>
<dbReference type="Proteomes" id="UP000184512">
    <property type="component" value="Unassembled WGS sequence"/>
</dbReference>
<keyword evidence="2" id="KW-1185">Reference proteome</keyword>
<name>A0A1M6GD71_9ACTN</name>
<dbReference type="RefSeq" id="WP_073187057.1">
    <property type="nucleotide sequence ID" value="NZ_FQZG01000026.1"/>
</dbReference>
<evidence type="ECO:0000313" key="1">
    <source>
        <dbReference type="EMBL" id="SHJ07883.1"/>
    </source>
</evidence>
<dbReference type="OrthoDB" id="9876787at2"/>
<proteinExistence type="predicted"/>
<sequence length="176" mass="19530">MALRDGIKVEIEGGRLVRLLLSNNWLSEGSPEDLAKAISAAIQEAMPVASGLDSAAPTPPRVRHLTQVERREHMAMHRDYMRRSLELSRRVRDGEFVGQPAPQDEEGAKVALRFLAGRFAELRIDPRWAEAATANSIMEAVLEAFDGVDLAPEPPAAEEVVALRRQRARIREFAQA</sequence>
<protein>
    <submittedName>
        <fullName evidence="1">Uncharacterized protein</fullName>
    </submittedName>
</protein>
<dbReference type="AlphaFoldDB" id="A0A1M6GD71"/>
<evidence type="ECO:0000313" key="2">
    <source>
        <dbReference type="Proteomes" id="UP000184512"/>
    </source>
</evidence>
<organism evidence="1 2">
    <name type="scientific">Tessaracoccus bendigoensis DSM 12906</name>
    <dbReference type="NCBI Taxonomy" id="1123357"/>
    <lineage>
        <taxon>Bacteria</taxon>
        <taxon>Bacillati</taxon>
        <taxon>Actinomycetota</taxon>
        <taxon>Actinomycetes</taxon>
        <taxon>Propionibacteriales</taxon>
        <taxon>Propionibacteriaceae</taxon>
        <taxon>Tessaracoccus</taxon>
    </lineage>
</organism>